<protein>
    <submittedName>
        <fullName evidence="2">Uncharacterized protein</fullName>
    </submittedName>
</protein>
<feature type="non-terminal residue" evidence="2">
    <location>
        <position position="81"/>
    </location>
</feature>
<feature type="compositionally biased region" description="Low complexity" evidence="1">
    <location>
        <begin position="51"/>
        <end position="71"/>
    </location>
</feature>
<gene>
    <name evidence="2" type="ORF">EW146_g6979</name>
</gene>
<evidence type="ECO:0000313" key="3">
    <source>
        <dbReference type="Proteomes" id="UP000310158"/>
    </source>
</evidence>
<organism evidence="2 3">
    <name type="scientific">Bondarzewia mesenterica</name>
    <dbReference type="NCBI Taxonomy" id="1095465"/>
    <lineage>
        <taxon>Eukaryota</taxon>
        <taxon>Fungi</taxon>
        <taxon>Dikarya</taxon>
        <taxon>Basidiomycota</taxon>
        <taxon>Agaricomycotina</taxon>
        <taxon>Agaricomycetes</taxon>
        <taxon>Russulales</taxon>
        <taxon>Bondarzewiaceae</taxon>
        <taxon>Bondarzewia</taxon>
    </lineage>
</organism>
<keyword evidence="3" id="KW-1185">Reference proteome</keyword>
<reference evidence="2 3" key="1">
    <citation type="submission" date="2019-02" db="EMBL/GenBank/DDBJ databases">
        <title>Genome sequencing of the rare red list fungi Bondarzewia mesenterica.</title>
        <authorList>
            <person name="Buettner E."/>
            <person name="Kellner H."/>
        </authorList>
    </citation>
    <scope>NUCLEOTIDE SEQUENCE [LARGE SCALE GENOMIC DNA]</scope>
    <source>
        <strain evidence="2 3">DSM 108281</strain>
    </source>
</reference>
<name>A0A4S4LM01_9AGAM</name>
<feature type="compositionally biased region" description="Basic and acidic residues" evidence="1">
    <location>
        <begin position="72"/>
        <end position="81"/>
    </location>
</feature>
<sequence length="81" mass="8798">MSHSRRARYAQANRRYSASDDEGRHSTRSSSTLSPPRPAFAIGSSSRHRGSWSSSSVSVSHDPSIDPPSTSESERETPSPP</sequence>
<accession>A0A4S4LM01</accession>
<comment type="caution">
    <text evidence="2">The sequence shown here is derived from an EMBL/GenBank/DDBJ whole genome shotgun (WGS) entry which is preliminary data.</text>
</comment>
<dbReference type="AlphaFoldDB" id="A0A4S4LM01"/>
<evidence type="ECO:0000256" key="1">
    <source>
        <dbReference type="SAM" id="MobiDB-lite"/>
    </source>
</evidence>
<proteinExistence type="predicted"/>
<evidence type="ECO:0000313" key="2">
    <source>
        <dbReference type="EMBL" id="THH13206.1"/>
    </source>
</evidence>
<feature type="region of interest" description="Disordered" evidence="1">
    <location>
        <begin position="1"/>
        <end position="81"/>
    </location>
</feature>
<dbReference type="EMBL" id="SGPL01000377">
    <property type="protein sequence ID" value="THH13206.1"/>
    <property type="molecule type" value="Genomic_DNA"/>
</dbReference>
<dbReference type="Proteomes" id="UP000310158">
    <property type="component" value="Unassembled WGS sequence"/>
</dbReference>